<feature type="compositionally biased region" description="Polar residues" evidence="1">
    <location>
        <begin position="57"/>
        <end position="67"/>
    </location>
</feature>
<sequence length="122" mass="14690">MNRGEILSPIVHLLLIKIPPKRKNISRRTNAAKRKREERQNETEEETAQRNDRSRLHMSQSHATESSQQHETRNEASRVRIREVRQSLSYSDRNEKKRGNNELRMQMNRLYQLVKLDRILFQ</sequence>
<dbReference type="EMBL" id="BGPR01052105">
    <property type="protein sequence ID" value="GBO28972.1"/>
    <property type="molecule type" value="Genomic_DNA"/>
</dbReference>
<feature type="compositionally biased region" description="Basic residues" evidence="1">
    <location>
        <begin position="21"/>
        <end position="34"/>
    </location>
</feature>
<dbReference type="AlphaFoldDB" id="A0A4Y2VW59"/>
<keyword evidence="4" id="KW-1185">Reference proteome</keyword>
<feature type="compositionally biased region" description="Basic and acidic residues" evidence="1">
    <location>
        <begin position="92"/>
        <end position="101"/>
    </location>
</feature>
<feature type="compositionally biased region" description="Basic and acidic residues" evidence="1">
    <location>
        <begin position="68"/>
        <end position="85"/>
    </location>
</feature>
<comment type="caution">
    <text evidence="2">The sequence shown here is derived from an EMBL/GenBank/DDBJ whole genome shotgun (WGS) entry which is preliminary data.</text>
</comment>
<dbReference type="EMBL" id="BGPR01052110">
    <property type="protein sequence ID" value="GBO28978.1"/>
    <property type="molecule type" value="Genomic_DNA"/>
</dbReference>
<organism evidence="2 4">
    <name type="scientific">Araneus ventricosus</name>
    <name type="common">Orbweaver spider</name>
    <name type="synonym">Epeira ventricosa</name>
    <dbReference type="NCBI Taxonomy" id="182803"/>
    <lineage>
        <taxon>Eukaryota</taxon>
        <taxon>Metazoa</taxon>
        <taxon>Ecdysozoa</taxon>
        <taxon>Arthropoda</taxon>
        <taxon>Chelicerata</taxon>
        <taxon>Arachnida</taxon>
        <taxon>Araneae</taxon>
        <taxon>Araneomorphae</taxon>
        <taxon>Entelegynae</taxon>
        <taxon>Araneoidea</taxon>
        <taxon>Araneidae</taxon>
        <taxon>Araneus</taxon>
    </lineage>
</organism>
<evidence type="ECO:0000256" key="1">
    <source>
        <dbReference type="SAM" id="MobiDB-lite"/>
    </source>
</evidence>
<feature type="compositionally biased region" description="Basic and acidic residues" evidence="1">
    <location>
        <begin position="35"/>
        <end position="55"/>
    </location>
</feature>
<feature type="region of interest" description="Disordered" evidence="1">
    <location>
        <begin position="21"/>
        <end position="102"/>
    </location>
</feature>
<name>A0A4Y2VW59_ARAVE</name>
<evidence type="ECO:0000313" key="3">
    <source>
        <dbReference type="EMBL" id="GBO28978.1"/>
    </source>
</evidence>
<accession>A0A4Y2VW59</accession>
<dbReference type="OrthoDB" id="6469573at2759"/>
<evidence type="ECO:0000313" key="2">
    <source>
        <dbReference type="EMBL" id="GBO28972.1"/>
    </source>
</evidence>
<evidence type="ECO:0000313" key="4">
    <source>
        <dbReference type="Proteomes" id="UP000499080"/>
    </source>
</evidence>
<dbReference type="Proteomes" id="UP000499080">
    <property type="component" value="Unassembled WGS sequence"/>
</dbReference>
<proteinExistence type="predicted"/>
<protein>
    <submittedName>
        <fullName evidence="2">Uncharacterized protein</fullName>
    </submittedName>
</protein>
<reference evidence="2 4" key="1">
    <citation type="journal article" date="2019" name="Sci. Rep.">
        <title>Orb-weaving spider Araneus ventricosus genome elucidates the spidroin gene catalogue.</title>
        <authorList>
            <person name="Kono N."/>
            <person name="Nakamura H."/>
            <person name="Ohtoshi R."/>
            <person name="Moran D.A.P."/>
            <person name="Shinohara A."/>
            <person name="Yoshida Y."/>
            <person name="Fujiwara M."/>
            <person name="Mori M."/>
            <person name="Tomita M."/>
            <person name="Arakawa K."/>
        </authorList>
    </citation>
    <scope>NUCLEOTIDE SEQUENCE [LARGE SCALE GENOMIC DNA]</scope>
</reference>
<gene>
    <name evidence="3" type="ORF">AVEN_105251_1</name>
    <name evidence="2" type="ORF">AVEN_29669_1</name>
</gene>